<dbReference type="PANTHER" id="PTHR23155:SF1181">
    <property type="entry name" value="OS08G0170200 PROTEIN"/>
    <property type="match status" value="1"/>
</dbReference>
<evidence type="ECO:0000256" key="5">
    <source>
        <dbReference type="ARBA" id="ARBA00022821"/>
    </source>
</evidence>
<name>A0A0D3GWC6_9ORYZ</name>
<dbReference type="GO" id="GO:0009626">
    <property type="term" value="P:plant-type hypersensitive response"/>
    <property type="evidence" value="ECO:0007669"/>
    <property type="project" value="UniProtKB-ARBA"/>
</dbReference>
<dbReference type="SUPFAM" id="SSF52047">
    <property type="entry name" value="RNI-like"/>
    <property type="match status" value="1"/>
</dbReference>
<dbReference type="Pfam" id="PF23559">
    <property type="entry name" value="WHD_DRP"/>
    <property type="match status" value="2"/>
</dbReference>
<dbReference type="GO" id="GO:0043531">
    <property type="term" value="F:ADP binding"/>
    <property type="evidence" value="ECO:0007669"/>
    <property type="project" value="InterPro"/>
</dbReference>
<accession>A0A0D3GWC6</accession>
<dbReference type="SUPFAM" id="SSF52540">
    <property type="entry name" value="P-loop containing nucleoside triphosphate hydrolases"/>
    <property type="match status" value="1"/>
</dbReference>
<feature type="domain" description="Disease resistance N-terminal" evidence="10">
    <location>
        <begin position="601"/>
        <end position="685"/>
    </location>
</feature>
<dbReference type="STRING" id="65489.A0A0D3GWC6"/>
<dbReference type="Gene3D" id="3.80.10.10">
    <property type="entry name" value="Ribonuclease Inhibitor"/>
    <property type="match status" value="2"/>
</dbReference>
<evidence type="ECO:0000259" key="10">
    <source>
        <dbReference type="Pfam" id="PF18052"/>
    </source>
</evidence>
<dbReference type="PRINTS" id="PR00364">
    <property type="entry name" value="DISEASERSIST"/>
</dbReference>
<reference evidence="13" key="1">
    <citation type="journal article" date="2009" name="Rice">
        <title>De Novo Next Generation Sequencing of Plant Genomes.</title>
        <authorList>
            <person name="Rounsley S."/>
            <person name="Marri P.R."/>
            <person name="Yu Y."/>
            <person name="He R."/>
            <person name="Sisneros N."/>
            <person name="Goicoechea J.L."/>
            <person name="Lee S.J."/>
            <person name="Angelova A."/>
            <person name="Kudrna D."/>
            <person name="Luo M."/>
            <person name="Affourtit J."/>
            <person name="Desany B."/>
            <person name="Knight J."/>
            <person name="Niazi F."/>
            <person name="Egholm M."/>
            <person name="Wing R.A."/>
        </authorList>
    </citation>
    <scope>NUCLEOTIDE SEQUENCE [LARGE SCALE GENOMIC DNA]</scope>
    <source>
        <strain evidence="13">cv. IRGC 105608</strain>
    </source>
</reference>
<evidence type="ECO:0000256" key="7">
    <source>
        <dbReference type="SAM" id="Coils"/>
    </source>
</evidence>
<feature type="region of interest" description="Disordered" evidence="8">
    <location>
        <begin position="1523"/>
        <end position="1550"/>
    </location>
</feature>
<dbReference type="Gene3D" id="1.20.5.4130">
    <property type="match status" value="1"/>
</dbReference>
<feature type="domain" description="Disease resistance R13L4/SHOC-2-like LRR" evidence="12">
    <location>
        <begin position="122"/>
        <end position="511"/>
    </location>
</feature>
<dbReference type="InterPro" id="IPR055414">
    <property type="entry name" value="LRR_R13L4/SHOC2-like"/>
</dbReference>
<dbReference type="Gene3D" id="1.10.8.430">
    <property type="entry name" value="Helical domain of apoptotic protease-activating factors"/>
    <property type="match status" value="1"/>
</dbReference>
<dbReference type="GO" id="GO:0002758">
    <property type="term" value="P:innate immune response-activating signaling pathway"/>
    <property type="evidence" value="ECO:0007669"/>
    <property type="project" value="UniProtKB-ARBA"/>
</dbReference>
<protein>
    <submittedName>
        <fullName evidence="13">Uncharacterized protein</fullName>
    </submittedName>
</protein>
<dbReference type="Gene3D" id="3.40.50.300">
    <property type="entry name" value="P-loop containing nucleotide triphosphate hydrolases"/>
    <property type="match status" value="1"/>
</dbReference>
<dbReference type="Proteomes" id="UP000026960">
    <property type="component" value="Chromosome 8"/>
</dbReference>
<evidence type="ECO:0000259" key="12">
    <source>
        <dbReference type="Pfam" id="PF23598"/>
    </source>
</evidence>
<feature type="domain" description="Disease resistance R13L4/SHOC-2-like LRR" evidence="12">
    <location>
        <begin position="1141"/>
        <end position="1529"/>
    </location>
</feature>
<dbReference type="InterPro" id="IPR041118">
    <property type="entry name" value="Rx_N"/>
</dbReference>
<organism evidence="13">
    <name type="scientific">Oryza barthii</name>
    <dbReference type="NCBI Taxonomy" id="65489"/>
    <lineage>
        <taxon>Eukaryota</taxon>
        <taxon>Viridiplantae</taxon>
        <taxon>Streptophyta</taxon>
        <taxon>Embryophyta</taxon>
        <taxon>Tracheophyta</taxon>
        <taxon>Spermatophyta</taxon>
        <taxon>Magnoliopsida</taxon>
        <taxon>Liliopsida</taxon>
        <taxon>Poales</taxon>
        <taxon>Poaceae</taxon>
        <taxon>BOP clade</taxon>
        <taxon>Oryzoideae</taxon>
        <taxon>Oryzeae</taxon>
        <taxon>Oryzinae</taxon>
        <taxon>Oryza</taxon>
    </lineage>
</organism>
<evidence type="ECO:0000256" key="2">
    <source>
        <dbReference type="ARBA" id="ARBA00022614"/>
    </source>
</evidence>
<keyword evidence="5" id="KW-0611">Plant defense</keyword>
<sequence>MFPEDYIINKNSLIWMWIAEGFIPKDQNTNTELYETGESYFNELINRSMIQPTEVKDIGYIDGCRVHDMVLDLACSLTSEQNFVTILDNDKQRKPKISNARRLALHRTSITSYQYANMDMEKVRSFVATQCNNGNNSVAPPGFRVLRVLSMDNCNMPAYIESSLQHVGRLCHLRCLRLSSFVIFPRLPKELGYLKFLKVFDSGETSGGRIEELPEELGLLTQLLCLRITVQVEMVPAGLIGKLTSLQELYIYLHGEVIVRQFVKELGNLRELRVLNAALIEGLKDESMKRYFLQSVGSLHKLHTMRIEGSEVSECTRPDADAGSVSSPLLWQLSVQCIRFFSLPVWINSSTLGFLSHLYLAVQVVKVQDMETLGRLPVLCYLRLDSRYTKLISIKKSADDDYFFQKLRFFIIHGSFVWFDLHGCESSSGLSSFMPRLESLEFSVDVRFLIDAADLHAGLDNLLAGFNDFGRTSLKSVDAMIRCKDALAAEVQEAEVALANAAHDHSNRPVLQIYRISEEKMRSPGDNEPTSWSDQKVFEIHVYPSSNDHHRYLSYLRLLKKPRLEKLIVNIYVSKDGKVGDVDEAVAAARNVASMEFVTGAMNSLIPKLGELLKEKYNLHKDLRRKIDSLTKELRRVQAVLHMVGEVPPEQHNELVKLWVSDLREASYDMEDIIDTFLVHVDDDGPKPADPHVLRRLGKQVKKLFKKTKHRITIADSIQEMEKKLLEIYARHGRYPVDNIVTLACLTPIDPRILNIEKMAKNLVGIDEPRDELIKMLSLHEHDYNLHMSNRKTKIVYIVGMGGLGKTTLATAVYEKIKVGFPLYAFVPIGQNPDMKKILWNILNRVGQDKYLNCPNMEMLNFFYHSRFFIVIDDIWDKPSWQILESGLQDNDCGSKVLVTTRKFEVATIVSDMYNMKPLSHDNSRELLYTRTGSEGRYLDSSSTQACDKILKKCAGVPLAIITIASLLASRSGQEWPEVYRAIDFGEEDNYEMANTKRILFFSYYDLPSHLKNCLLYLSMFPEDYEIKKDFLIWMWIAEGFVPEKQNTNIGLYDLGESYFNELINRSMIQPIGVENYGYIYGCRVHDMVLDLARSLTSEQNFVTVLDNDEQRKPGSTNARRLALHRTSITSYQFANVDMKKVRSFVATECNTGNNSVAPPGFQVLRVLFLDRCNGMEDYHIKSILQCAGRLCHLRCLQLSSYTEFLRLPKELGDLKFLKILDLGGCGGTIKELPEELGLLTHLLCLRIAHLLEMVPAGLIGKLTSLQQLDINLAGEVAVRQFAKELGNLRELRMLYADLYNGLRDKSMERDFLQSLGCLHKVHTMHIYGTTVKEGTRPDAGSVSCPRLWQLSLTCIKFFSLPVWVNSSTLGCLSHLDVKVQVVKEQDMETLGRLPMLCYLKLDSQYTRLVSIKKKLADDGYFQKLRIFRTPRSFVRFDLHGCESISGASIFMPRLESLEFSVDVRFLKDAADLHAGLNNLLAGFNDFGRTSLKRVNAKISCKDALAVEVQEAEVALANAAHGHPNRPVLQTDKDIEKKMRSPDDDEPTSWSDQKVFEISVYPSSNDHHRYLSYLWLLNEKPRLEKLIVNIYVSKDGKVGDVDEAVAAARNVVDHHINHPTLEINRMEESISNQHQQARYISLLELVPNIVLKRNPIDEDIKCNLAAFERALRIVQSTSECPKENLLSEGDRISIYRKELAITIIEYAESFNAAPKGMADPWMDVRIIKGIIRAVIGGMDTEHIQQGTAALQEQIVNKLLKMFHCNEVARVNIEVSHRCPDVRPPPR</sequence>
<evidence type="ECO:0000256" key="1">
    <source>
        <dbReference type="ARBA" id="ARBA00008894"/>
    </source>
</evidence>
<feature type="domain" description="Disease resistance protein winged helix" evidence="11">
    <location>
        <begin position="1020"/>
        <end position="1093"/>
    </location>
</feature>
<dbReference type="FunFam" id="1.10.10.10:FF:000322">
    <property type="entry name" value="Probable disease resistance protein At1g63360"/>
    <property type="match status" value="2"/>
</dbReference>
<dbReference type="eggNOG" id="KOG4658">
    <property type="taxonomic scope" value="Eukaryota"/>
</dbReference>
<dbReference type="InterPro" id="IPR032675">
    <property type="entry name" value="LRR_dom_sf"/>
</dbReference>
<dbReference type="PANTHER" id="PTHR23155">
    <property type="entry name" value="DISEASE RESISTANCE PROTEIN RP"/>
    <property type="match status" value="1"/>
</dbReference>
<evidence type="ECO:0000256" key="6">
    <source>
        <dbReference type="ARBA" id="ARBA00023054"/>
    </source>
</evidence>
<dbReference type="InterPro" id="IPR027417">
    <property type="entry name" value="P-loop_NTPase"/>
</dbReference>
<dbReference type="Pfam" id="PF18052">
    <property type="entry name" value="Rx_N"/>
    <property type="match status" value="1"/>
</dbReference>
<evidence type="ECO:0000313" key="14">
    <source>
        <dbReference type="Proteomes" id="UP000026960"/>
    </source>
</evidence>
<dbReference type="SUPFAM" id="SSF52058">
    <property type="entry name" value="L domain-like"/>
    <property type="match status" value="1"/>
</dbReference>
<evidence type="ECO:0000259" key="9">
    <source>
        <dbReference type="Pfam" id="PF00931"/>
    </source>
</evidence>
<feature type="coiled-coil region" evidence="7">
    <location>
        <begin position="613"/>
        <end position="640"/>
    </location>
</feature>
<dbReference type="InterPro" id="IPR042197">
    <property type="entry name" value="Apaf_helical"/>
</dbReference>
<feature type="domain" description="NB-ARC" evidence="9">
    <location>
        <begin position="790"/>
        <end position="929"/>
    </location>
</feature>
<comment type="similarity">
    <text evidence="1">Belongs to the disease resistance NB-LRR family.</text>
</comment>
<keyword evidence="6 7" id="KW-0175">Coiled coil</keyword>
<dbReference type="InterPro" id="IPR002182">
    <property type="entry name" value="NB-ARC"/>
</dbReference>
<dbReference type="InterPro" id="IPR058922">
    <property type="entry name" value="WHD_DRP"/>
</dbReference>
<evidence type="ECO:0000256" key="4">
    <source>
        <dbReference type="ARBA" id="ARBA00022741"/>
    </source>
</evidence>
<dbReference type="PaxDb" id="65489-OBART08G02940.1"/>
<keyword evidence="2" id="KW-0433">Leucine-rich repeat</keyword>
<keyword evidence="4" id="KW-0547">Nucleotide-binding</keyword>
<evidence type="ECO:0000256" key="3">
    <source>
        <dbReference type="ARBA" id="ARBA00022737"/>
    </source>
</evidence>
<evidence type="ECO:0000313" key="13">
    <source>
        <dbReference type="EnsemblPlants" id="OBART08G02940.1"/>
    </source>
</evidence>
<dbReference type="EnsemblPlants" id="OBART08G02940.1">
    <property type="protein sequence ID" value="OBART08G02940.1"/>
    <property type="gene ID" value="OBART08G02940"/>
</dbReference>
<keyword evidence="3" id="KW-0677">Repeat</keyword>
<evidence type="ECO:0000256" key="8">
    <source>
        <dbReference type="SAM" id="MobiDB-lite"/>
    </source>
</evidence>
<proteinExistence type="inferred from homology"/>
<dbReference type="Gene3D" id="1.10.10.10">
    <property type="entry name" value="Winged helix-like DNA-binding domain superfamily/Winged helix DNA-binding domain"/>
    <property type="match status" value="2"/>
</dbReference>
<dbReference type="InterPro" id="IPR044974">
    <property type="entry name" value="Disease_R_plants"/>
</dbReference>
<dbReference type="Pfam" id="PF00931">
    <property type="entry name" value="NB-ARC"/>
    <property type="match status" value="1"/>
</dbReference>
<keyword evidence="14" id="KW-1185">Reference proteome</keyword>
<evidence type="ECO:0000259" key="11">
    <source>
        <dbReference type="Pfam" id="PF23559"/>
    </source>
</evidence>
<dbReference type="Pfam" id="PF23598">
    <property type="entry name" value="LRR_14"/>
    <property type="match status" value="2"/>
</dbReference>
<dbReference type="InterPro" id="IPR038005">
    <property type="entry name" value="RX-like_CC"/>
</dbReference>
<dbReference type="CDD" id="cd14798">
    <property type="entry name" value="RX-CC_like"/>
    <property type="match status" value="1"/>
</dbReference>
<dbReference type="Gramene" id="OBART08G02940.1">
    <property type="protein sequence ID" value="OBART08G02940.1"/>
    <property type="gene ID" value="OBART08G02940"/>
</dbReference>
<dbReference type="HOGENOM" id="CLU_000837_21_2_1"/>
<reference evidence="13" key="2">
    <citation type="submission" date="2015-03" db="UniProtKB">
        <authorList>
            <consortium name="EnsemblPlants"/>
        </authorList>
    </citation>
    <scope>IDENTIFICATION</scope>
</reference>
<feature type="domain" description="Disease resistance protein winged helix" evidence="11">
    <location>
        <begin position="1"/>
        <end position="74"/>
    </location>
</feature>
<dbReference type="GO" id="GO:0042742">
    <property type="term" value="P:defense response to bacterium"/>
    <property type="evidence" value="ECO:0007669"/>
    <property type="project" value="UniProtKB-ARBA"/>
</dbReference>
<dbReference type="InterPro" id="IPR036388">
    <property type="entry name" value="WH-like_DNA-bd_sf"/>
</dbReference>
<feature type="compositionally biased region" description="Basic and acidic residues" evidence="8">
    <location>
        <begin position="1531"/>
        <end position="1542"/>
    </location>
</feature>